<keyword evidence="2" id="KW-1185">Reference proteome</keyword>
<name>A0ABU8S0U5_9SPHN</name>
<dbReference type="Gene3D" id="3.40.50.150">
    <property type="entry name" value="Vaccinia Virus protein VP39"/>
    <property type="match status" value="1"/>
</dbReference>
<dbReference type="PIRSF" id="PIRSF031679">
    <property type="entry name" value="Mtase_Alr7345_prd"/>
    <property type="match status" value="1"/>
</dbReference>
<dbReference type="GO" id="GO:0008168">
    <property type="term" value="F:methyltransferase activity"/>
    <property type="evidence" value="ECO:0007669"/>
    <property type="project" value="UniProtKB-KW"/>
</dbReference>
<organism evidence="1 2">
    <name type="scientific">Novosphingobium anseongense</name>
    <dbReference type="NCBI Taxonomy" id="3133436"/>
    <lineage>
        <taxon>Bacteria</taxon>
        <taxon>Pseudomonadati</taxon>
        <taxon>Pseudomonadota</taxon>
        <taxon>Alphaproteobacteria</taxon>
        <taxon>Sphingomonadales</taxon>
        <taxon>Sphingomonadaceae</taxon>
        <taxon>Novosphingobium</taxon>
    </lineage>
</organism>
<sequence>MGKRFLGLGPAVLLAVAVPGIAATLTKLQTPRGVAGAVLNPERPEADTVRDADRKPAEMLAFAGVRPGWKVLEISPGGGYFTRLLSLAVGGNGYVYTNATRASTAVEAWAKAHPNVSQQLVQPGQLGAPEPVDLVWTTQNYHDFKNNKIGDSDQAALVNTAAFAALKPGGVYLVSDHQGAAGSGATQTNTLHRIEDAAVIREVEAAGFKLEARSAILRHEADDHTQKVFETGLRGKTDQFVLKFRKPRGRR</sequence>
<keyword evidence="1" id="KW-0489">Methyltransferase</keyword>
<dbReference type="SUPFAM" id="SSF53335">
    <property type="entry name" value="S-adenosyl-L-methionine-dependent methyltransferases"/>
    <property type="match status" value="1"/>
</dbReference>
<evidence type="ECO:0000313" key="2">
    <source>
        <dbReference type="Proteomes" id="UP001361239"/>
    </source>
</evidence>
<dbReference type="Proteomes" id="UP001361239">
    <property type="component" value="Unassembled WGS sequence"/>
</dbReference>
<dbReference type="InterPro" id="IPR016980">
    <property type="entry name" value="S-AdoMet-dep_MeTrfase_Alr7345"/>
</dbReference>
<evidence type="ECO:0000313" key="1">
    <source>
        <dbReference type="EMBL" id="MEJ5978622.1"/>
    </source>
</evidence>
<dbReference type="GO" id="GO:0032259">
    <property type="term" value="P:methylation"/>
    <property type="evidence" value="ECO:0007669"/>
    <property type="project" value="UniProtKB-KW"/>
</dbReference>
<reference evidence="1 2" key="1">
    <citation type="submission" date="2024-03" db="EMBL/GenBank/DDBJ databases">
        <authorList>
            <person name="Jo J.-H."/>
        </authorList>
    </citation>
    <scope>NUCLEOTIDE SEQUENCE [LARGE SCALE GENOMIC DNA]</scope>
    <source>
        <strain evidence="1 2">PS1R-30</strain>
    </source>
</reference>
<accession>A0ABU8S0U5</accession>
<protein>
    <submittedName>
        <fullName evidence="1">Methyltransferase</fullName>
    </submittedName>
</protein>
<gene>
    <name evidence="1" type="ORF">WG901_18360</name>
</gene>
<dbReference type="RefSeq" id="WP_339588561.1">
    <property type="nucleotide sequence ID" value="NZ_JBBHJZ010000004.1"/>
</dbReference>
<keyword evidence="1" id="KW-0808">Transferase</keyword>
<dbReference type="EMBL" id="JBBHJZ010000004">
    <property type="protein sequence ID" value="MEJ5978622.1"/>
    <property type="molecule type" value="Genomic_DNA"/>
</dbReference>
<comment type="caution">
    <text evidence="1">The sequence shown here is derived from an EMBL/GenBank/DDBJ whole genome shotgun (WGS) entry which is preliminary data.</text>
</comment>
<proteinExistence type="predicted"/>
<dbReference type="InterPro" id="IPR029063">
    <property type="entry name" value="SAM-dependent_MTases_sf"/>
</dbReference>